<keyword evidence="4" id="KW-1185">Reference proteome</keyword>
<feature type="non-terminal residue" evidence="3">
    <location>
        <position position="527"/>
    </location>
</feature>
<evidence type="ECO:0000256" key="1">
    <source>
        <dbReference type="ARBA" id="ARBA00022737"/>
    </source>
</evidence>
<proteinExistence type="predicted"/>
<dbReference type="InterPro" id="IPR011990">
    <property type="entry name" value="TPR-like_helical_dom_sf"/>
</dbReference>
<reference evidence="3 4" key="1">
    <citation type="journal article" date="2016" name="Nat. Commun.">
        <title>Ectomycorrhizal ecology is imprinted in the genome of the dominant symbiotic fungus Cenococcum geophilum.</title>
        <authorList>
            <consortium name="DOE Joint Genome Institute"/>
            <person name="Peter M."/>
            <person name="Kohler A."/>
            <person name="Ohm R.A."/>
            <person name="Kuo A."/>
            <person name="Krutzmann J."/>
            <person name="Morin E."/>
            <person name="Arend M."/>
            <person name="Barry K.W."/>
            <person name="Binder M."/>
            <person name="Choi C."/>
            <person name="Clum A."/>
            <person name="Copeland A."/>
            <person name="Grisel N."/>
            <person name="Haridas S."/>
            <person name="Kipfer T."/>
            <person name="LaButti K."/>
            <person name="Lindquist E."/>
            <person name="Lipzen A."/>
            <person name="Maire R."/>
            <person name="Meier B."/>
            <person name="Mihaltcheva S."/>
            <person name="Molinier V."/>
            <person name="Murat C."/>
            <person name="Poggeler S."/>
            <person name="Quandt C.A."/>
            <person name="Sperisen C."/>
            <person name="Tritt A."/>
            <person name="Tisserant E."/>
            <person name="Crous P.W."/>
            <person name="Henrissat B."/>
            <person name="Nehls U."/>
            <person name="Egli S."/>
            <person name="Spatafora J.W."/>
            <person name="Grigoriev I.V."/>
            <person name="Martin F.M."/>
        </authorList>
    </citation>
    <scope>NUCLEOTIDE SEQUENCE [LARGE SCALE GENOMIC DNA]</scope>
    <source>
        <strain evidence="3 4">CBS 459.81</strain>
    </source>
</reference>
<evidence type="ECO:0000313" key="4">
    <source>
        <dbReference type="Proteomes" id="UP000250266"/>
    </source>
</evidence>
<dbReference type="PANTHER" id="PTHR47942">
    <property type="entry name" value="TETRATRICOPEPTIDE REPEAT (TPR)-LIKE SUPERFAMILY PROTEIN-RELATED"/>
    <property type="match status" value="1"/>
</dbReference>
<dbReference type="AlphaFoldDB" id="A0A8E2JE06"/>
<dbReference type="OrthoDB" id="185373at2759"/>
<accession>A0A8E2JE06</accession>
<feature type="repeat" description="PPR" evidence="2">
    <location>
        <begin position="43"/>
        <end position="77"/>
    </location>
</feature>
<evidence type="ECO:0008006" key="5">
    <source>
        <dbReference type="Google" id="ProtNLM"/>
    </source>
</evidence>
<dbReference type="InterPro" id="IPR002885">
    <property type="entry name" value="PPR_rpt"/>
</dbReference>
<dbReference type="NCBIfam" id="TIGR00756">
    <property type="entry name" value="PPR"/>
    <property type="match status" value="1"/>
</dbReference>
<dbReference type="PROSITE" id="PS51375">
    <property type="entry name" value="PPR"/>
    <property type="match status" value="1"/>
</dbReference>
<name>A0A8E2JE06_9PEZI</name>
<protein>
    <recommendedName>
        <fullName evidence="5">Pentatricopeptide repeat protein</fullName>
    </recommendedName>
</protein>
<evidence type="ECO:0000256" key="2">
    <source>
        <dbReference type="PROSITE-ProRule" id="PRU00708"/>
    </source>
</evidence>
<organism evidence="3 4">
    <name type="scientific">Lepidopterella palustris CBS 459.81</name>
    <dbReference type="NCBI Taxonomy" id="1314670"/>
    <lineage>
        <taxon>Eukaryota</taxon>
        <taxon>Fungi</taxon>
        <taxon>Dikarya</taxon>
        <taxon>Ascomycota</taxon>
        <taxon>Pezizomycotina</taxon>
        <taxon>Dothideomycetes</taxon>
        <taxon>Pleosporomycetidae</taxon>
        <taxon>Mytilinidiales</taxon>
        <taxon>Argynnaceae</taxon>
        <taxon>Lepidopterella</taxon>
    </lineage>
</organism>
<dbReference type="Pfam" id="PF13041">
    <property type="entry name" value="PPR_2"/>
    <property type="match status" value="1"/>
</dbReference>
<dbReference type="Proteomes" id="UP000250266">
    <property type="component" value="Unassembled WGS sequence"/>
</dbReference>
<dbReference type="Gene3D" id="1.25.40.10">
    <property type="entry name" value="Tetratricopeptide repeat domain"/>
    <property type="match status" value="1"/>
</dbReference>
<gene>
    <name evidence="3" type="ORF">K432DRAFT_276254</name>
</gene>
<keyword evidence="1" id="KW-0677">Repeat</keyword>
<feature type="non-terminal residue" evidence="3">
    <location>
        <position position="1"/>
    </location>
</feature>
<dbReference type="InterPro" id="IPR051222">
    <property type="entry name" value="PPR/CCM1_RNA-binding"/>
</dbReference>
<evidence type="ECO:0000313" key="3">
    <source>
        <dbReference type="EMBL" id="OCK78978.1"/>
    </source>
</evidence>
<dbReference type="EMBL" id="KV745029">
    <property type="protein sequence ID" value="OCK78978.1"/>
    <property type="molecule type" value="Genomic_DNA"/>
</dbReference>
<dbReference type="PANTHER" id="PTHR47942:SF105">
    <property type="entry name" value="ATPASE EXPRESSION PROTEIN 3"/>
    <property type="match status" value="1"/>
</dbReference>
<sequence length="527" mass="59450">RVEELRWLKDPLELANYVRSRLKKDKHVEMIDLVRMASSQMECVVSWNHLLDHTLAKGHVTSAVKLFNEMKKRGQFPDSHTYVIILRGLANHAHIASALTHALSIYHSMSAPNSRVTPAIMHTNAALKVCARAGNMDAMWSVASKIPERGPNAANNLTFTTILNALRLNAVVGELDNETEDEAALRKERVIVEGRRVWEDVIGKWRSSKLIMDEGLVCSMGRLLLVGSRPRDWDDVLTLVEQTMRIPRLVPRLGTPDRPEVPRPDQDPELIEKSATESVFLPVHAHAASIVKSNPLNYAVPSNNTLSLVEEACLKIVARNGASLYWNLLTDPATYAIKPDMNNLHMRLRMLRQNRASREALELIQRDIIDAGQTPFPGTFRIAMSTCLRDKNNTNSIKHATQMLDIMTSTFEDIDFKTASLYAELALGWPEGSGSDVITAIQKLEPIVRNIRMQLSVGREASYGMAGAKWLKREDREDAQMTLRRVYGLYDRVINKNEVPEEDKAKFRAERARLAAYIHRVTSKDAK</sequence>